<feature type="transmembrane region" description="Helical" evidence="2">
    <location>
        <begin position="87"/>
        <end position="105"/>
    </location>
</feature>
<dbReference type="GO" id="GO:0016747">
    <property type="term" value="F:acyltransferase activity, transferring groups other than amino-acyl groups"/>
    <property type="evidence" value="ECO:0007669"/>
    <property type="project" value="InterPro"/>
</dbReference>
<protein>
    <submittedName>
        <fullName evidence="4">Acyltransferase family protein</fullName>
    </submittedName>
</protein>
<reference evidence="4" key="1">
    <citation type="journal article" date="2021" name="PeerJ">
        <title>Extensive microbial diversity within the chicken gut microbiome revealed by metagenomics and culture.</title>
        <authorList>
            <person name="Gilroy R."/>
            <person name="Ravi A."/>
            <person name="Getino M."/>
            <person name="Pursley I."/>
            <person name="Horton D.L."/>
            <person name="Alikhan N.F."/>
            <person name="Baker D."/>
            <person name="Gharbi K."/>
            <person name="Hall N."/>
            <person name="Watson M."/>
            <person name="Adriaenssens E.M."/>
            <person name="Foster-Nyarko E."/>
            <person name="Jarju S."/>
            <person name="Secka A."/>
            <person name="Antonio M."/>
            <person name="Oren A."/>
            <person name="Chaudhuri R.R."/>
            <person name="La Ragione R."/>
            <person name="Hildebrand F."/>
            <person name="Pallen M.J."/>
        </authorList>
    </citation>
    <scope>NUCLEOTIDE SEQUENCE</scope>
    <source>
        <strain evidence="4">ChiHjej13B12-24818</strain>
    </source>
</reference>
<keyword evidence="4" id="KW-0012">Acyltransferase</keyword>
<feature type="transmembrane region" description="Helical" evidence="2">
    <location>
        <begin position="173"/>
        <end position="192"/>
    </location>
</feature>
<feature type="domain" description="Acyltransferase 3" evidence="3">
    <location>
        <begin position="22"/>
        <end position="325"/>
    </location>
</feature>
<dbReference type="PANTHER" id="PTHR37312:SF1">
    <property type="entry name" value="MEMBRANE-BOUND ACYLTRANSFERASE YKRP-RELATED"/>
    <property type="match status" value="1"/>
</dbReference>
<evidence type="ECO:0000313" key="5">
    <source>
        <dbReference type="Proteomes" id="UP000823823"/>
    </source>
</evidence>
<feature type="transmembrane region" description="Helical" evidence="2">
    <location>
        <begin position="243"/>
        <end position="264"/>
    </location>
</feature>
<feature type="region of interest" description="Disordered" evidence="1">
    <location>
        <begin position="1"/>
        <end position="20"/>
    </location>
</feature>
<feature type="transmembrane region" description="Helical" evidence="2">
    <location>
        <begin position="276"/>
        <end position="296"/>
    </location>
</feature>
<feature type="transmembrane region" description="Helical" evidence="2">
    <location>
        <begin position="308"/>
        <end position="329"/>
    </location>
</feature>
<gene>
    <name evidence="4" type="ORF">H9786_12220</name>
</gene>
<sequence length="360" mass="40455">MTSEPREPEPTAPLPAARTRDPFLDNARGILIALVVIGHTLESFEVTTETAGGALYTWIYSFHMAAFVAISGYLSRSYRNEPRQVRRLLTVMVVPFLIFQVLHELAKMLLLGHQFELQVVTPAWTLWFLLALLMWRLVTPVLRILRYPLVFTVAIAMITPLDPDLDSTLTLGRFFQMMPFFTLGLATTPQMLRRLKNLPGRVWIGAAVLAAGLSFSVLTHDMFSASRFFLRGSYADGPYETPLAMLMQTLILATGMIGTIALLLMTPRRGTFWTMIGTRSLTIYLLHPLVLLPVRYIEEPFTWIDNWWVPLVLVALGAAITLVLSRGVVVSLTRWLTEPPVGNLLVKTHPDQPQAQRVGT</sequence>
<organism evidence="4 5">
    <name type="scientific">Candidatus Brachybacterium merdavium</name>
    <dbReference type="NCBI Taxonomy" id="2838513"/>
    <lineage>
        <taxon>Bacteria</taxon>
        <taxon>Bacillati</taxon>
        <taxon>Actinomycetota</taxon>
        <taxon>Actinomycetes</taxon>
        <taxon>Micrococcales</taxon>
        <taxon>Dermabacteraceae</taxon>
        <taxon>Brachybacterium</taxon>
    </lineage>
</organism>
<dbReference type="EMBL" id="DWZH01000093">
    <property type="protein sequence ID" value="HJB11272.1"/>
    <property type="molecule type" value="Genomic_DNA"/>
</dbReference>
<keyword evidence="2" id="KW-1133">Transmembrane helix</keyword>
<evidence type="ECO:0000259" key="3">
    <source>
        <dbReference type="Pfam" id="PF01757"/>
    </source>
</evidence>
<dbReference type="PANTHER" id="PTHR37312">
    <property type="entry name" value="MEMBRANE-BOUND ACYLTRANSFERASE YKRP-RELATED"/>
    <property type="match status" value="1"/>
</dbReference>
<reference evidence="4" key="2">
    <citation type="submission" date="2021-04" db="EMBL/GenBank/DDBJ databases">
        <authorList>
            <person name="Gilroy R."/>
        </authorList>
    </citation>
    <scope>NUCLEOTIDE SEQUENCE</scope>
    <source>
        <strain evidence="4">ChiHjej13B12-24818</strain>
    </source>
</reference>
<evidence type="ECO:0000313" key="4">
    <source>
        <dbReference type="EMBL" id="HJB11272.1"/>
    </source>
</evidence>
<dbReference type="Pfam" id="PF01757">
    <property type="entry name" value="Acyl_transf_3"/>
    <property type="match status" value="1"/>
</dbReference>
<evidence type="ECO:0000256" key="2">
    <source>
        <dbReference type="SAM" id="Phobius"/>
    </source>
</evidence>
<evidence type="ECO:0000256" key="1">
    <source>
        <dbReference type="SAM" id="MobiDB-lite"/>
    </source>
</evidence>
<dbReference type="InterPro" id="IPR052734">
    <property type="entry name" value="Nod_factor_acetyltransferase"/>
</dbReference>
<name>A0A9D2RQS7_9MICO</name>
<keyword evidence="2" id="KW-0812">Transmembrane</keyword>
<feature type="transmembrane region" description="Helical" evidence="2">
    <location>
        <begin position="144"/>
        <end position="161"/>
    </location>
</feature>
<proteinExistence type="predicted"/>
<feature type="transmembrane region" description="Helical" evidence="2">
    <location>
        <begin position="55"/>
        <end position="75"/>
    </location>
</feature>
<feature type="transmembrane region" description="Helical" evidence="2">
    <location>
        <begin position="204"/>
        <end position="223"/>
    </location>
</feature>
<keyword evidence="4" id="KW-0808">Transferase</keyword>
<keyword evidence="2" id="KW-0472">Membrane</keyword>
<feature type="transmembrane region" description="Helical" evidence="2">
    <location>
        <begin position="117"/>
        <end position="137"/>
    </location>
</feature>
<comment type="caution">
    <text evidence="4">The sequence shown here is derived from an EMBL/GenBank/DDBJ whole genome shotgun (WGS) entry which is preliminary data.</text>
</comment>
<dbReference type="InterPro" id="IPR002656">
    <property type="entry name" value="Acyl_transf_3_dom"/>
</dbReference>
<accession>A0A9D2RQS7</accession>
<dbReference type="AlphaFoldDB" id="A0A9D2RQS7"/>
<dbReference type="Proteomes" id="UP000823823">
    <property type="component" value="Unassembled WGS sequence"/>
</dbReference>